<comment type="caution">
    <text evidence="3">The sequence shown here is derived from an EMBL/GenBank/DDBJ whole genome shotgun (WGS) entry which is preliminary data.</text>
</comment>
<keyword evidence="2" id="KW-0812">Transmembrane</keyword>
<reference evidence="3 4" key="1">
    <citation type="journal article" date="2020" name="ISME J.">
        <title>Uncovering the hidden diversity of litter-decomposition mechanisms in mushroom-forming fungi.</title>
        <authorList>
            <person name="Floudas D."/>
            <person name="Bentzer J."/>
            <person name="Ahren D."/>
            <person name="Johansson T."/>
            <person name="Persson P."/>
            <person name="Tunlid A."/>
        </authorList>
    </citation>
    <scope>NUCLEOTIDE SEQUENCE [LARGE SCALE GENOMIC DNA]</scope>
    <source>
        <strain evidence="3 4">CBS 101986</strain>
    </source>
</reference>
<dbReference type="EMBL" id="JAACJJ010000043">
    <property type="protein sequence ID" value="KAF5314960.1"/>
    <property type="molecule type" value="Genomic_DNA"/>
</dbReference>
<evidence type="ECO:0000256" key="1">
    <source>
        <dbReference type="SAM" id="MobiDB-lite"/>
    </source>
</evidence>
<evidence type="ECO:0000313" key="4">
    <source>
        <dbReference type="Proteomes" id="UP000567179"/>
    </source>
</evidence>
<evidence type="ECO:0000256" key="2">
    <source>
        <dbReference type="SAM" id="Phobius"/>
    </source>
</evidence>
<dbReference type="AlphaFoldDB" id="A0A8H5B1D2"/>
<feature type="compositionally biased region" description="Polar residues" evidence="1">
    <location>
        <begin position="332"/>
        <end position="344"/>
    </location>
</feature>
<accession>A0A8H5B1D2</accession>
<evidence type="ECO:0000313" key="3">
    <source>
        <dbReference type="EMBL" id="KAF5314960.1"/>
    </source>
</evidence>
<gene>
    <name evidence="3" type="ORF">D9619_007142</name>
</gene>
<dbReference type="Proteomes" id="UP000567179">
    <property type="component" value="Unassembled WGS sequence"/>
</dbReference>
<name>A0A8H5B1D2_9AGAR</name>
<sequence>MPSNEIQQSPRDSNSEPRPQAEPLPSKRGEIGFIEGVHDVVPEGNASEVNLPERHPADRDQPPAFTATPSDPSSSNAEPPAVTTTSQEASRTASPAPNSISKSSSILKFLKPTKSFGGVRLATLLMFTFQLLLLGATSVTWFFSTRLIKNTGSQNMPGGASSSVFVHVIFLLAVIGQLIFLERRFFRLRGERYSYLHPGEILPRHRGMTQGAETGIAFAPWNRPPLPTYAAALSQSGVGTGDVEDHLIAAPPPPAYGNTRGSTLLLQGYLRNSLRAQRPPSVVSEAPSERERPISYASRDERWEEVEDVDRARQLDATLSRLEAPRPRSASGRISQQGHRMSRN</sequence>
<feature type="region of interest" description="Disordered" evidence="1">
    <location>
        <begin position="276"/>
        <end position="344"/>
    </location>
</feature>
<feature type="compositionally biased region" description="Basic and acidic residues" evidence="1">
    <location>
        <begin position="25"/>
        <end position="41"/>
    </location>
</feature>
<feature type="compositionally biased region" description="Polar residues" evidence="1">
    <location>
        <begin position="67"/>
        <end position="92"/>
    </location>
</feature>
<feature type="transmembrane region" description="Helical" evidence="2">
    <location>
        <begin position="164"/>
        <end position="181"/>
    </location>
</feature>
<keyword evidence="2" id="KW-0472">Membrane</keyword>
<feature type="region of interest" description="Disordered" evidence="1">
    <location>
        <begin position="1"/>
        <end position="101"/>
    </location>
</feature>
<feature type="compositionally biased region" description="Polar residues" evidence="1">
    <location>
        <begin position="1"/>
        <end position="12"/>
    </location>
</feature>
<feature type="transmembrane region" description="Helical" evidence="2">
    <location>
        <begin position="121"/>
        <end position="144"/>
    </location>
</feature>
<feature type="compositionally biased region" description="Basic and acidic residues" evidence="1">
    <location>
        <begin position="51"/>
        <end position="61"/>
    </location>
</feature>
<keyword evidence="2" id="KW-1133">Transmembrane helix</keyword>
<feature type="compositionally biased region" description="Basic and acidic residues" evidence="1">
    <location>
        <begin position="287"/>
        <end position="302"/>
    </location>
</feature>
<proteinExistence type="predicted"/>
<keyword evidence="4" id="KW-1185">Reference proteome</keyword>
<protein>
    <submittedName>
        <fullName evidence="3">Uncharacterized protein</fullName>
    </submittedName>
</protein>
<dbReference type="OrthoDB" id="2596855at2759"/>
<organism evidence="3 4">
    <name type="scientific">Psilocybe cf. subviscida</name>
    <dbReference type="NCBI Taxonomy" id="2480587"/>
    <lineage>
        <taxon>Eukaryota</taxon>
        <taxon>Fungi</taxon>
        <taxon>Dikarya</taxon>
        <taxon>Basidiomycota</taxon>
        <taxon>Agaricomycotina</taxon>
        <taxon>Agaricomycetes</taxon>
        <taxon>Agaricomycetidae</taxon>
        <taxon>Agaricales</taxon>
        <taxon>Agaricineae</taxon>
        <taxon>Strophariaceae</taxon>
        <taxon>Psilocybe</taxon>
    </lineage>
</organism>